<comment type="subunit">
    <text evidence="4">Interacts with HSPE; the interaction, inhibited by heparin, promotes the generation of activated factor X and activates coagulation in the presence of activated factor VII.</text>
</comment>
<dbReference type="AlphaFoldDB" id="A0A6J2RCU7"/>
<feature type="domain" description="Fibronectin type-III" evidence="19">
    <location>
        <begin position="10"/>
        <end position="101"/>
    </location>
</feature>
<evidence type="ECO:0000256" key="4">
    <source>
        <dbReference type="ARBA" id="ARBA00011184"/>
    </source>
</evidence>
<evidence type="ECO:0000256" key="9">
    <source>
        <dbReference type="ARBA" id="ARBA00022989"/>
    </source>
</evidence>
<dbReference type="SUPFAM" id="SSF49265">
    <property type="entry name" value="Fibronectin type III"/>
    <property type="match status" value="2"/>
</dbReference>
<evidence type="ECO:0000256" key="5">
    <source>
        <dbReference type="ARBA" id="ARBA00018722"/>
    </source>
</evidence>
<evidence type="ECO:0000259" key="19">
    <source>
        <dbReference type="Pfam" id="PF01108"/>
    </source>
</evidence>
<gene>
    <name evidence="22" type="primary">LOC115022029</name>
</gene>
<dbReference type="FunFam" id="2.60.40.10:FF:000899">
    <property type="entry name" value="Tissue factor"/>
    <property type="match status" value="1"/>
</dbReference>
<name>A0A6J2RCU7_COTGO</name>
<dbReference type="Pfam" id="PF09294">
    <property type="entry name" value="Interfer-bind"/>
    <property type="match status" value="1"/>
</dbReference>
<evidence type="ECO:0000256" key="1">
    <source>
        <dbReference type="ARBA" id="ARBA00002201"/>
    </source>
</evidence>
<proteinExistence type="inferred from homology"/>
<dbReference type="InterPro" id="IPR001187">
    <property type="entry name" value="Tissue_factor"/>
</dbReference>
<keyword evidence="11 17" id="KW-0472">Membrane</keyword>
<evidence type="ECO:0000256" key="3">
    <source>
        <dbReference type="ARBA" id="ARBA00009197"/>
    </source>
</evidence>
<feature type="transmembrane region" description="Helical" evidence="17">
    <location>
        <begin position="243"/>
        <end position="268"/>
    </location>
</feature>
<comment type="function">
    <text evidence="1">Initiates blood coagulation by forming a complex with circulating factor VII or VIIa. The [TF:VIIa] complex activates factors IX or X by specific limited proteolysis. TF plays a role in normal hemostasis by initiating the cell-surface assembly and propagation of the coagulation protease cascade.</text>
</comment>
<dbReference type="GO" id="GO:0004896">
    <property type="term" value="F:cytokine receptor activity"/>
    <property type="evidence" value="ECO:0007669"/>
    <property type="project" value="TreeGrafter"/>
</dbReference>
<keyword evidence="8 18" id="KW-0732">Signal</keyword>
<dbReference type="InterPro" id="IPR036116">
    <property type="entry name" value="FN3_sf"/>
</dbReference>
<keyword evidence="6 17" id="KW-0812">Transmembrane</keyword>
<feature type="domain" description="Interferon/interleukin receptor" evidence="20">
    <location>
        <begin position="141"/>
        <end position="233"/>
    </location>
</feature>
<dbReference type="Pfam" id="PF01108">
    <property type="entry name" value="Tissue_fac"/>
    <property type="match status" value="1"/>
</dbReference>
<evidence type="ECO:0000259" key="20">
    <source>
        <dbReference type="Pfam" id="PF09294"/>
    </source>
</evidence>
<evidence type="ECO:0000256" key="18">
    <source>
        <dbReference type="SAM" id="SignalP"/>
    </source>
</evidence>
<evidence type="ECO:0000313" key="22">
    <source>
        <dbReference type="RefSeq" id="XP_029308678.1"/>
    </source>
</evidence>
<dbReference type="PRINTS" id="PR00346">
    <property type="entry name" value="TISSUEFACTOR"/>
</dbReference>
<keyword evidence="14" id="KW-0325">Glycoprotein</keyword>
<evidence type="ECO:0000256" key="12">
    <source>
        <dbReference type="ARBA" id="ARBA00023139"/>
    </source>
</evidence>
<evidence type="ECO:0000256" key="16">
    <source>
        <dbReference type="ARBA" id="ARBA00031171"/>
    </source>
</evidence>
<evidence type="ECO:0000256" key="13">
    <source>
        <dbReference type="ARBA" id="ARBA00023157"/>
    </source>
</evidence>
<reference evidence="22" key="1">
    <citation type="submission" date="2025-08" db="UniProtKB">
        <authorList>
            <consortium name="RefSeq"/>
        </authorList>
    </citation>
    <scope>IDENTIFICATION</scope>
</reference>
<dbReference type="PANTHER" id="PTHR20859:SF22">
    <property type="entry name" value="TISSUE FACTOR"/>
    <property type="match status" value="1"/>
</dbReference>
<comment type="similarity">
    <text evidence="3">Belongs to the tissue factor family.</text>
</comment>
<keyword evidence="13" id="KW-1015">Disulfide bond</keyword>
<keyword evidence="9 17" id="KW-1133">Transmembrane helix</keyword>
<comment type="subcellular location">
    <subcellularLocation>
        <location evidence="2">Membrane</location>
        <topology evidence="2">Single-pass type I membrane protein</topology>
    </subcellularLocation>
</comment>
<keyword evidence="10" id="KW-0094">Blood coagulation</keyword>
<dbReference type="PANTHER" id="PTHR20859">
    <property type="entry name" value="INTERFERON/INTERLEUKIN RECEPTOR"/>
    <property type="match status" value="1"/>
</dbReference>
<dbReference type="InterPro" id="IPR003961">
    <property type="entry name" value="FN3_dom"/>
</dbReference>
<feature type="signal peptide" evidence="18">
    <location>
        <begin position="1"/>
        <end position="22"/>
    </location>
</feature>
<evidence type="ECO:0000256" key="15">
    <source>
        <dbReference type="ARBA" id="ARBA00023288"/>
    </source>
</evidence>
<dbReference type="GO" id="GO:0005886">
    <property type="term" value="C:plasma membrane"/>
    <property type="evidence" value="ECO:0007669"/>
    <property type="project" value="TreeGrafter"/>
</dbReference>
<accession>A0A6J2RCU7</accession>
<organism evidence="21 22">
    <name type="scientific">Cottoperca gobio</name>
    <name type="common">Frogmouth</name>
    <name type="synonym">Aphritis gobio</name>
    <dbReference type="NCBI Taxonomy" id="56716"/>
    <lineage>
        <taxon>Eukaryota</taxon>
        <taxon>Metazoa</taxon>
        <taxon>Chordata</taxon>
        <taxon>Craniata</taxon>
        <taxon>Vertebrata</taxon>
        <taxon>Euteleostomi</taxon>
        <taxon>Actinopterygii</taxon>
        <taxon>Neopterygii</taxon>
        <taxon>Teleostei</taxon>
        <taxon>Neoteleostei</taxon>
        <taxon>Acanthomorphata</taxon>
        <taxon>Eupercaria</taxon>
        <taxon>Perciformes</taxon>
        <taxon>Notothenioidei</taxon>
        <taxon>Bovichtidae</taxon>
        <taxon>Cottoperca</taxon>
    </lineage>
</organism>
<evidence type="ECO:0000256" key="17">
    <source>
        <dbReference type="SAM" id="Phobius"/>
    </source>
</evidence>
<dbReference type="InterPro" id="IPR015373">
    <property type="entry name" value="Interferon/interleukin_rcp_dom"/>
</dbReference>
<dbReference type="OrthoDB" id="8942372at2759"/>
<dbReference type="InterPro" id="IPR013783">
    <property type="entry name" value="Ig-like_fold"/>
</dbReference>
<keyword evidence="21" id="KW-1185">Reference proteome</keyword>
<evidence type="ECO:0000256" key="7">
    <source>
        <dbReference type="ARBA" id="ARBA00022696"/>
    </source>
</evidence>
<dbReference type="Proteomes" id="UP000504630">
    <property type="component" value="Chromosome 17"/>
</dbReference>
<sequence>MASLKTGLYLGVCLCAWIITTADDNGVPRAENVRWVSLDFKTILNWTTEASDHVFTVRYSSDDSDWTDSDDCIRVSESECDLTHTLKPLNRPYSADIITEPAIMDYDISLEMLTHEYSSVFNPYLESNISAVNIIVEALDESTVIVNITDPLTSVHHYDKQLSLRDILKKDLKYKITYYKSGSTGKRDIISDTNMAVLSQLDAGQSYCFMAAAFIPSRPKRTQHGAWSVHQCIPGGKNNPLNLGVWVGAVFILLTVLFIIVMVTVLCCRCCRQRNTSQSSAPV</sequence>
<dbReference type="GeneID" id="115022029"/>
<evidence type="ECO:0000256" key="2">
    <source>
        <dbReference type="ARBA" id="ARBA00004479"/>
    </source>
</evidence>
<dbReference type="InParanoid" id="A0A6J2RCU7"/>
<dbReference type="Gene3D" id="2.60.40.10">
    <property type="entry name" value="Immunoglobulins"/>
    <property type="match status" value="2"/>
</dbReference>
<dbReference type="RefSeq" id="XP_029308678.1">
    <property type="nucleotide sequence ID" value="XM_029452818.1"/>
</dbReference>
<keyword evidence="7" id="KW-0356">Hemostasis</keyword>
<dbReference type="InterPro" id="IPR050650">
    <property type="entry name" value="Type-II_Cytokine-TF_Rcpt"/>
</dbReference>
<evidence type="ECO:0000313" key="21">
    <source>
        <dbReference type="Proteomes" id="UP000504630"/>
    </source>
</evidence>
<evidence type="ECO:0000256" key="8">
    <source>
        <dbReference type="ARBA" id="ARBA00022729"/>
    </source>
</evidence>
<keyword evidence="15" id="KW-0449">Lipoprotein</keyword>
<evidence type="ECO:0000256" key="11">
    <source>
        <dbReference type="ARBA" id="ARBA00023136"/>
    </source>
</evidence>
<dbReference type="GO" id="GO:0007596">
    <property type="term" value="P:blood coagulation"/>
    <property type="evidence" value="ECO:0007669"/>
    <property type="project" value="UniProtKB-KW"/>
</dbReference>
<keyword evidence="12" id="KW-0564">Palmitate</keyword>
<protein>
    <recommendedName>
        <fullName evidence="5">Tissue factor</fullName>
    </recommendedName>
    <alternativeName>
        <fullName evidence="16">Coagulation factor III</fullName>
    </alternativeName>
</protein>
<evidence type="ECO:0000256" key="6">
    <source>
        <dbReference type="ARBA" id="ARBA00022692"/>
    </source>
</evidence>
<evidence type="ECO:0000256" key="10">
    <source>
        <dbReference type="ARBA" id="ARBA00023084"/>
    </source>
</evidence>
<evidence type="ECO:0000256" key="14">
    <source>
        <dbReference type="ARBA" id="ARBA00023180"/>
    </source>
</evidence>
<feature type="chain" id="PRO_5026698377" description="Tissue factor" evidence="18">
    <location>
        <begin position="23"/>
        <end position="283"/>
    </location>
</feature>